<proteinExistence type="predicted"/>
<dbReference type="EMBL" id="MLJW01000048">
    <property type="protein sequence ID" value="OIR05745.1"/>
    <property type="molecule type" value="Genomic_DNA"/>
</dbReference>
<gene>
    <name evidence="1" type="ORF">GALL_121800</name>
</gene>
<dbReference type="AlphaFoldDB" id="A0A1J5SB16"/>
<organism evidence="1">
    <name type="scientific">mine drainage metagenome</name>
    <dbReference type="NCBI Taxonomy" id="410659"/>
    <lineage>
        <taxon>unclassified sequences</taxon>
        <taxon>metagenomes</taxon>
        <taxon>ecological metagenomes</taxon>
    </lineage>
</organism>
<protein>
    <recommendedName>
        <fullName evidence="2">Outer membrane protein assembly factor BamA</fullName>
    </recommendedName>
</protein>
<reference evidence="1" key="1">
    <citation type="submission" date="2016-10" db="EMBL/GenBank/DDBJ databases">
        <title>Sequence of Gallionella enrichment culture.</title>
        <authorList>
            <person name="Poehlein A."/>
            <person name="Muehling M."/>
            <person name="Daniel R."/>
        </authorList>
    </citation>
    <scope>NUCLEOTIDE SEQUENCE</scope>
</reference>
<comment type="caution">
    <text evidence="1">The sequence shown here is derived from an EMBL/GenBank/DDBJ whole genome shotgun (WGS) entry which is preliminary data.</text>
</comment>
<evidence type="ECO:0000313" key="1">
    <source>
        <dbReference type="EMBL" id="OIR05745.1"/>
    </source>
</evidence>
<evidence type="ECO:0008006" key="2">
    <source>
        <dbReference type="Google" id="ProtNLM"/>
    </source>
</evidence>
<sequence>MLFDVKRISLIVFLFFQLSFVMAQDNKNNSDTFFLAKKKGLLGKLGQSISVNTGSTSDSSLFAAVKNIDPFVIHKGSIIRKIIIQKVGFGQSVNDTGKVIKNIFNDFAEKLHVSTSEKIIRNNLFFKQGDSLHPYLVADNERYLRDIPYLQDARISVNEVVADNFNLDSVDVVIFYKDVFPISGNVLIDNATSMFLEGIDDNFRGNGDRIIVQTLLDLNRNPNTGFGIEYTKRNIKGSFVDFTAGYQNLYPAFNSGRREENNIYTRLSLPLVTPYHLWTGSLESSLHFTRNDYINDSLFRSDFNYRYTTTDAWVGYNISTRNFLNEGVNRKVKHFVALRAVRTNFLQKPGKYANTYNYLYANQTSVLAAYTAFKQNYYHTSFIYGFGRNEDVPEGFNASLITGWTDKNQYVRPYLGIDLQKNYFSKNKDYFNFNFRAGSYFNDGRLQDISLLASLESFSKLRRLGHSKWLVRHFLSGSFTQQINTFLNQPLVLNSAFGIPEFANPDTSSSSRLTINTQSVFFNTWKFFGFSFAPFSFASFCYLKPIGEPINNGNGYVSFGAGVRTRNENLVFGTIELKMFYFPRTTIGMSPFNITLNSDLQFKYNSQFIKRPDFVIVN</sequence>
<name>A0A1J5SB16_9ZZZZ</name>
<accession>A0A1J5SB16</accession>